<keyword evidence="4 6" id="KW-0689">Ribosomal protein</keyword>
<evidence type="ECO:0000256" key="3">
    <source>
        <dbReference type="ARBA" id="ARBA00022884"/>
    </source>
</evidence>
<dbReference type="SUPFAM" id="SSF56808">
    <property type="entry name" value="Ribosomal protein L1"/>
    <property type="match status" value="1"/>
</dbReference>
<dbReference type="EMBL" id="UOGA01000056">
    <property type="protein sequence ID" value="VAX16128.1"/>
    <property type="molecule type" value="Genomic_DNA"/>
</dbReference>
<gene>
    <name evidence="6" type="ORF">MNBD_NITROSPINAE04-2252</name>
</gene>
<dbReference type="GO" id="GO:0015934">
    <property type="term" value="C:large ribosomal subunit"/>
    <property type="evidence" value="ECO:0007669"/>
    <property type="project" value="InterPro"/>
</dbReference>
<sequence>MTKETRRMTENAGKFDSQKKYQLLEAVTAAKSMANAKFDETVDIAVRLGVNPTKADQMIRGSVTLPKGTGKTRSIAVFAKGDKAKEAQDAGADFVGGDDLVAKVQGGWLDFDVAVATPDMMGQVGKLGKTLGPRGLMPNPKSGTVTFDLSRAIGEIKAGKVEFRVDKAGNIHAPIGKASFEAENLFINAKALIEQLQKMKPASVKGTYIKSVTVSATMGPGLKVDNMNIGLNAVTAA</sequence>
<dbReference type="CDD" id="cd00403">
    <property type="entry name" value="Ribosomal_L1"/>
    <property type="match status" value="1"/>
</dbReference>
<proteinExistence type="inferred from homology"/>
<dbReference type="InterPro" id="IPR016095">
    <property type="entry name" value="Ribosomal_uL1_3-a/b-sand"/>
</dbReference>
<dbReference type="AlphaFoldDB" id="A0A3B1BXB4"/>
<evidence type="ECO:0000256" key="4">
    <source>
        <dbReference type="ARBA" id="ARBA00022980"/>
    </source>
</evidence>
<evidence type="ECO:0000313" key="6">
    <source>
        <dbReference type="EMBL" id="VAX16128.1"/>
    </source>
</evidence>
<dbReference type="InterPro" id="IPR023674">
    <property type="entry name" value="Ribosomal_uL1-like"/>
</dbReference>
<dbReference type="Gene3D" id="3.30.190.20">
    <property type="match status" value="1"/>
</dbReference>
<keyword evidence="2" id="KW-0699">rRNA-binding</keyword>
<organism evidence="6">
    <name type="scientific">hydrothermal vent metagenome</name>
    <dbReference type="NCBI Taxonomy" id="652676"/>
    <lineage>
        <taxon>unclassified sequences</taxon>
        <taxon>metagenomes</taxon>
        <taxon>ecological metagenomes</taxon>
    </lineage>
</organism>
<keyword evidence="3" id="KW-0694">RNA-binding</keyword>
<dbReference type="Gene3D" id="3.40.50.790">
    <property type="match status" value="1"/>
</dbReference>
<evidence type="ECO:0000256" key="2">
    <source>
        <dbReference type="ARBA" id="ARBA00022730"/>
    </source>
</evidence>
<dbReference type="HAMAP" id="MF_01318_B">
    <property type="entry name" value="Ribosomal_uL1_B"/>
    <property type="match status" value="1"/>
</dbReference>
<keyword evidence="5" id="KW-0687">Ribonucleoprotein</keyword>
<dbReference type="PANTHER" id="PTHR36427">
    <property type="entry name" value="54S RIBOSOMAL PROTEIN L1, MITOCHONDRIAL"/>
    <property type="match status" value="1"/>
</dbReference>
<dbReference type="PIRSF" id="PIRSF002155">
    <property type="entry name" value="Ribosomal_L1"/>
    <property type="match status" value="1"/>
</dbReference>
<dbReference type="Pfam" id="PF00687">
    <property type="entry name" value="Ribosomal_L1"/>
    <property type="match status" value="1"/>
</dbReference>
<dbReference type="PANTHER" id="PTHR36427:SF3">
    <property type="entry name" value="LARGE RIBOSOMAL SUBUNIT PROTEIN UL1M"/>
    <property type="match status" value="1"/>
</dbReference>
<protein>
    <submittedName>
        <fullName evidence="6">LSU ribosomal protein L1p (L10Ae)</fullName>
    </submittedName>
</protein>
<dbReference type="InterPro" id="IPR023673">
    <property type="entry name" value="Ribosomal_uL1_CS"/>
</dbReference>
<dbReference type="GO" id="GO:0019843">
    <property type="term" value="F:rRNA binding"/>
    <property type="evidence" value="ECO:0007669"/>
    <property type="project" value="UniProtKB-KW"/>
</dbReference>
<reference evidence="6" key="1">
    <citation type="submission" date="2018-06" db="EMBL/GenBank/DDBJ databases">
        <authorList>
            <person name="Zhirakovskaya E."/>
        </authorList>
    </citation>
    <scope>NUCLEOTIDE SEQUENCE</scope>
</reference>
<dbReference type="NCBIfam" id="TIGR01169">
    <property type="entry name" value="rplA_bact"/>
    <property type="match status" value="1"/>
</dbReference>
<accession>A0A3B1BXB4</accession>
<dbReference type="GO" id="GO:0006412">
    <property type="term" value="P:translation"/>
    <property type="evidence" value="ECO:0007669"/>
    <property type="project" value="InterPro"/>
</dbReference>
<name>A0A3B1BXB4_9ZZZZ</name>
<evidence type="ECO:0000256" key="1">
    <source>
        <dbReference type="ARBA" id="ARBA00010531"/>
    </source>
</evidence>
<comment type="similarity">
    <text evidence="1">Belongs to the universal ribosomal protein uL1 family.</text>
</comment>
<evidence type="ECO:0000256" key="5">
    <source>
        <dbReference type="ARBA" id="ARBA00023274"/>
    </source>
</evidence>
<dbReference type="PROSITE" id="PS01199">
    <property type="entry name" value="RIBOSOMAL_L1"/>
    <property type="match status" value="1"/>
</dbReference>
<dbReference type="FunFam" id="3.40.50.790:FF:000001">
    <property type="entry name" value="50S ribosomal protein L1"/>
    <property type="match status" value="1"/>
</dbReference>
<dbReference type="InterPro" id="IPR002143">
    <property type="entry name" value="Ribosomal_uL1"/>
</dbReference>
<dbReference type="InterPro" id="IPR005878">
    <property type="entry name" value="Ribosom_uL1_bac-type"/>
</dbReference>
<dbReference type="InterPro" id="IPR028364">
    <property type="entry name" value="Ribosomal_uL1/biogenesis"/>
</dbReference>
<dbReference type="GO" id="GO:0003735">
    <property type="term" value="F:structural constituent of ribosome"/>
    <property type="evidence" value="ECO:0007669"/>
    <property type="project" value="InterPro"/>
</dbReference>